<comment type="caution">
    <text evidence="2">The sequence shown here is derived from an EMBL/GenBank/DDBJ whole genome shotgun (WGS) entry which is preliminary data.</text>
</comment>
<dbReference type="OrthoDB" id="428895at2759"/>
<sequence>MLPPATTIANLDESHPISLPPRVGAARKEWRRLVMSVDPHMAQLACMDPGSVLGVLNIVARMISGVLQSENTKQIRRISAWTWGLLGKCPELGEMRTEDVGEVRDLGKRAVTISRKMREAAHNLDVEEDAPDSDDEGEIDWDGAPSSVNSESDQEQEPEAGIADGDMKDAQDTPMPDTTGSDVLEAAKAQLQAQYLDTAEEASASDDFESIQKQTFVLLDMIITIVGEFFGQRDLLVEREVWSS</sequence>
<protein>
    <submittedName>
        <fullName evidence="2">Uncharacterized protein</fullName>
    </submittedName>
</protein>
<feature type="compositionally biased region" description="Acidic residues" evidence="1">
    <location>
        <begin position="126"/>
        <end position="141"/>
    </location>
</feature>
<keyword evidence="3" id="KW-1185">Reference proteome</keyword>
<dbReference type="RefSeq" id="XP_058332342.1">
    <property type="nucleotide sequence ID" value="XM_058473339.1"/>
</dbReference>
<name>A0A9W9TST7_9EURO</name>
<feature type="region of interest" description="Disordered" evidence="1">
    <location>
        <begin position="122"/>
        <end position="180"/>
    </location>
</feature>
<dbReference type="Proteomes" id="UP001150941">
    <property type="component" value="Unassembled WGS sequence"/>
</dbReference>
<accession>A0A9W9TST7</accession>
<evidence type="ECO:0000313" key="3">
    <source>
        <dbReference type="Proteomes" id="UP001150941"/>
    </source>
</evidence>
<dbReference type="AlphaFoldDB" id="A0A9W9TST7"/>
<proteinExistence type="predicted"/>
<dbReference type="Gene3D" id="1.20.58.1070">
    <property type="match status" value="1"/>
</dbReference>
<reference evidence="2" key="1">
    <citation type="submission" date="2022-11" db="EMBL/GenBank/DDBJ databases">
        <authorList>
            <person name="Petersen C."/>
        </authorList>
    </citation>
    <scope>NUCLEOTIDE SEQUENCE</scope>
    <source>
        <strain evidence="2">IBT 19713</strain>
    </source>
</reference>
<dbReference type="InterPro" id="IPR035426">
    <property type="entry name" value="Gemin2/Brr1"/>
</dbReference>
<dbReference type="Pfam" id="PF04938">
    <property type="entry name" value="SIP1"/>
    <property type="match status" value="1"/>
</dbReference>
<dbReference type="GeneID" id="83200642"/>
<dbReference type="GO" id="GO:0000387">
    <property type="term" value="P:spliceosomal snRNP assembly"/>
    <property type="evidence" value="ECO:0007669"/>
    <property type="project" value="InterPro"/>
</dbReference>
<evidence type="ECO:0000313" key="2">
    <source>
        <dbReference type="EMBL" id="KAJ5239423.1"/>
    </source>
</evidence>
<dbReference type="EMBL" id="JAPQKS010000003">
    <property type="protein sequence ID" value="KAJ5239423.1"/>
    <property type="molecule type" value="Genomic_DNA"/>
</dbReference>
<gene>
    <name evidence="2" type="ORF">N7468_004042</name>
</gene>
<evidence type="ECO:0000256" key="1">
    <source>
        <dbReference type="SAM" id="MobiDB-lite"/>
    </source>
</evidence>
<organism evidence="2 3">
    <name type="scientific">Penicillium chermesinum</name>
    <dbReference type="NCBI Taxonomy" id="63820"/>
    <lineage>
        <taxon>Eukaryota</taxon>
        <taxon>Fungi</taxon>
        <taxon>Dikarya</taxon>
        <taxon>Ascomycota</taxon>
        <taxon>Pezizomycotina</taxon>
        <taxon>Eurotiomycetes</taxon>
        <taxon>Eurotiomycetidae</taxon>
        <taxon>Eurotiales</taxon>
        <taxon>Aspergillaceae</taxon>
        <taxon>Penicillium</taxon>
    </lineage>
</organism>
<reference evidence="2" key="2">
    <citation type="journal article" date="2023" name="IMA Fungus">
        <title>Comparative genomic study of the Penicillium genus elucidates a diverse pangenome and 15 lateral gene transfer events.</title>
        <authorList>
            <person name="Petersen C."/>
            <person name="Sorensen T."/>
            <person name="Nielsen M.R."/>
            <person name="Sondergaard T.E."/>
            <person name="Sorensen J.L."/>
            <person name="Fitzpatrick D.A."/>
            <person name="Frisvad J.C."/>
            <person name="Nielsen K.L."/>
        </authorList>
    </citation>
    <scope>NUCLEOTIDE SEQUENCE</scope>
    <source>
        <strain evidence="2">IBT 19713</strain>
    </source>
</reference>